<keyword evidence="3" id="KW-1185">Reference proteome</keyword>
<dbReference type="RefSeq" id="WP_307228817.1">
    <property type="nucleotide sequence ID" value="NZ_JAUSTT010000009.1"/>
</dbReference>
<accession>A0ABT9WS90</accession>
<name>A0ABT9WS90_9BACI</name>
<keyword evidence="1" id="KW-0175">Coiled coil</keyword>
<comment type="caution">
    <text evidence="2">The sequence shown here is derived from an EMBL/GenBank/DDBJ whole genome shotgun (WGS) entry which is preliminary data.</text>
</comment>
<protein>
    <submittedName>
        <fullName evidence="2">RNase H-like nuclease (RuvC/YqgF family)</fullName>
    </submittedName>
</protein>
<organism evidence="2 3">
    <name type="scientific">Bacillus chungangensis</name>
    <dbReference type="NCBI Taxonomy" id="587633"/>
    <lineage>
        <taxon>Bacteria</taxon>
        <taxon>Bacillati</taxon>
        <taxon>Bacillota</taxon>
        <taxon>Bacilli</taxon>
        <taxon>Bacillales</taxon>
        <taxon>Bacillaceae</taxon>
        <taxon>Bacillus</taxon>
    </lineage>
</organism>
<gene>
    <name evidence="2" type="ORF">J2S08_001849</name>
</gene>
<reference evidence="2 3" key="1">
    <citation type="submission" date="2023-07" db="EMBL/GenBank/DDBJ databases">
        <title>Genomic Encyclopedia of Type Strains, Phase IV (KMG-IV): sequencing the most valuable type-strain genomes for metagenomic binning, comparative biology and taxonomic classification.</title>
        <authorList>
            <person name="Goeker M."/>
        </authorList>
    </citation>
    <scope>NUCLEOTIDE SEQUENCE [LARGE SCALE GENOMIC DNA]</scope>
    <source>
        <strain evidence="2 3">DSM 23837</strain>
    </source>
</reference>
<feature type="coiled-coil region" evidence="1">
    <location>
        <begin position="59"/>
        <end position="111"/>
    </location>
</feature>
<evidence type="ECO:0000313" key="2">
    <source>
        <dbReference type="EMBL" id="MDQ0176013.1"/>
    </source>
</evidence>
<dbReference type="Proteomes" id="UP001223586">
    <property type="component" value="Unassembled WGS sequence"/>
</dbReference>
<evidence type="ECO:0000256" key="1">
    <source>
        <dbReference type="SAM" id="Coils"/>
    </source>
</evidence>
<dbReference type="EMBL" id="JAUSTT010000009">
    <property type="protein sequence ID" value="MDQ0176013.1"/>
    <property type="molecule type" value="Genomic_DNA"/>
</dbReference>
<sequence>MTDQEYLKKIDQIVDDLLDNRIELSNFVDEHLLQDERVEEQQKGIEQLNNFIQFQRGVLDETKMELKGAKEDYSRLLKTAEEITEQHRQEIEKLKKDLQLQKEAIAGWAKQYQHSQEKFDVIRGLINDTELGLGDDCTIDCEEAIEQIQKVLEVEGKGSVYHQPPST</sequence>
<evidence type="ECO:0000313" key="3">
    <source>
        <dbReference type="Proteomes" id="UP001223586"/>
    </source>
</evidence>
<proteinExistence type="predicted"/>